<name>A0A2T1HN92_9HYPH</name>
<evidence type="ECO:0000313" key="5">
    <source>
        <dbReference type="EMBL" id="PSC03108.1"/>
    </source>
</evidence>
<evidence type="ECO:0000259" key="4">
    <source>
        <dbReference type="Pfam" id="PF00535"/>
    </source>
</evidence>
<dbReference type="PANTHER" id="PTHR43685">
    <property type="entry name" value="GLYCOSYLTRANSFERASE"/>
    <property type="match status" value="1"/>
</dbReference>
<dbReference type="AlphaFoldDB" id="A0A2T1HN92"/>
<dbReference type="CDD" id="cd00761">
    <property type="entry name" value="Glyco_tranf_GTA_type"/>
    <property type="match status" value="1"/>
</dbReference>
<dbReference type="OrthoDB" id="9806521at2"/>
<protein>
    <submittedName>
        <fullName evidence="5">Glycosyl transferase family A</fullName>
    </submittedName>
</protein>
<organism evidence="5 6">
    <name type="scientific">Alsobacter soli</name>
    <dbReference type="NCBI Taxonomy" id="2109933"/>
    <lineage>
        <taxon>Bacteria</taxon>
        <taxon>Pseudomonadati</taxon>
        <taxon>Pseudomonadota</taxon>
        <taxon>Alphaproteobacteria</taxon>
        <taxon>Hyphomicrobiales</taxon>
        <taxon>Alsobacteraceae</taxon>
        <taxon>Alsobacter</taxon>
    </lineage>
</organism>
<reference evidence="6" key="1">
    <citation type="submission" date="2018-03" db="EMBL/GenBank/DDBJ databases">
        <authorList>
            <person name="Sun L."/>
            <person name="Liu H."/>
            <person name="Chen W."/>
            <person name="Huang K."/>
            <person name="Liu W."/>
            <person name="Gao X."/>
        </authorList>
    </citation>
    <scope>NUCLEOTIDE SEQUENCE [LARGE SCALE GENOMIC DNA]</scope>
    <source>
        <strain evidence="6">SH9</strain>
    </source>
</reference>
<sequence length="329" mass="35515">MTMDVAVIIAARNAAPTIEKAVASALAQEPAREVHVVDDASTDETLAAARRADDGTGRLRLHRLDVNRGPSGARNLALAQSACAYVCVLDADDYLLPGRLERLLPFAAEGVLAADDLIIVPPGAPATAAARLAESQARVLETLDLAGFVRGNVAEPGQERRELGYLKPLMSRAFLDKHGLRYREDMRLGEDFALYAGALEKGARLRLVSACGYVAVVHPTSLSHVHGAEDLAAVLRYDDEVLSAPLDPGAKAAFERHRRQTLRNLSHRRALDARRRGDWAHVAREVFRSADVFAYVLRETLRAKLGPARPPAPAQPRLLIGTVEAAAKG</sequence>
<dbReference type="SUPFAM" id="SSF53448">
    <property type="entry name" value="Nucleotide-diphospho-sugar transferases"/>
    <property type="match status" value="1"/>
</dbReference>
<dbReference type="Proteomes" id="UP000239772">
    <property type="component" value="Unassembled WGS sequence"/>
</dbReference>
<evidence type="ECO:0000313" key="6">
    <source>
        <dbReference type="Proteomes" id="UP000239772"/>
    </source>
</evidence>
<dbReference type="Pfam" id="PF00535">
    <property type="entry name" value="Glycos_transf_2"/>
    <property type="match status" value="1"/>
</dbReference>
<dbReference type="RefSeq" id="WP_106339444.1">
    <property type="nucleotide sequence ID" value="NZ_PVZS01000031.1"/>
</dbReference>
<evidence type="ECO:0000256" key="3">
    <source>
        <dbReference type="ARBA" id="ARBA00022679"/>
    </source>
</evidence>
<comment type="similarity">
    <text evidence="1">Belongs to the glycosyltransferase 2 family.</text>
</comment>
<dbReference type="InterPro" id="IPR050834">
    <property type="entry name" value="Glycosyltransf_2"/>
</dbReference>
<dbReference type="InterPro" id="IPR001173">
    <property type="entry name" value="Glyco_trans_2-like"/>
</dbReference>
<comment type="caution">
    <text evidence="5">The sequence shown here is derived from an EMBL/GenBank/DDBJ whole genome shotgun (WGS) entry which is preliminary data.</text>
</comment>
<keyword evidence="3 5" id="KW-0808">Transferase</keyword>
<dbReference type="Gene3D" id="3.90.550.10">
    <property type="entry name" value="Spore Coat Polysaccharide Biosynthesis Protein SpsA, Chain A"/>
    <property type="match status" value="1"/>
</dbReference>
<dbReference type="InterPro" id="IPR029044">
    <property type="entry name" value="Nucleotide-diphossugar_trans"/>
</dbReference>
<keyword evidence="2" id="KW-0328">Glycosyltransferase</keyword>
<accession>A0A2T1HN92</accession>
<evidence type="ECO:0000256" key="1">
    <source>
        <dbReference type="ARBA" id="ARBA00006739"/>
    </source>
</evidence>
<keyword evidence="6" id="KW-1185">Reference proteome</keyword>
<gene>
    <name evidence="5" type="ORF">SLNSH_20465</name>
</gene>
<proteinExistence type="inferred from homology"/>
<evidence type="ECO:0000256" key="2">
    <source>
        <dbReference type="ARBA" id="ARBA00022676"/>
    </source>
</evidence>
<dbReference type="PANTHER" id="PTHR43685:SF5">
    <property type="entry name" value="GLYCOSYLTRANSFERASE EPSE-RELATED"/>
    <property type="match status" value="1"/>
</dbReference>
<dbReference type="EMBL" id="PVZS01000031">
    <property type="protein sequence ID" value="PSC03108.1"/>
    <property type="molecule type" value="Genomic_DNA"/>
</dbReference>
<dbReference type="GO" id="GO:0016757">
    <property type="term" value="F:glycosyltransferase activity"/>
    <property type="evidence" value="ECO:0007669"/>
    <property type="project" value="UniProtKB-KW"/>
</dbReference>
<feature type="domain" description="Glycosyltransferase 2-like" evidence="4">
    <location>
        <begin position="7"/>
        <end position="111"/>
    </location>
</feature>